<feature type="compositionally biased region" description="Acidic residues" evidence="8">
    <location>
        <begin position="393"/>
        <end position="402"/>
    </location>
</feature>
<comment type="subcellular location">
    <subcellularLocation>
        <location evidence="7">Cell inner membrane</location>
        <topology evidence="7">Single-pass membrane protein</topology>
    </subcellularLocation>
</comment>
<feature type="compositionally biased region" description="Gly residues" evidence="8">
    <location>
        <begin position="410"/>
        <end position="425"/>
    </location>
</feature>
<dbReference type="EMBL" id="BMMF01000003">
    <property type="protein sequence ID" value="GGK27240.1"/>
    <property type="molecule type" value="Genomic_DNA"/>
</dbReference>
<evidence type="ECO:0000256" key="5">
    <source>
        <dbReference type="ARBA" id="ARBA00023239"/>
    </source>
</evidence>
<sequence>MFGRSRDTRQDRQQDQAATPDAPPHAGTSEAPRLAPKSPHEAIKPEMASPPPPRRLSRPRGGLLSTLSGLFSMLAVVALIALVGLVVLARQANQPGPLQADTVVAIPQGTGMSGIARILERERVITQPLLFQLYAVLNREQANLKAGEFAFRANVSIADAIDTLTEGRAVLHQVTIPEGLTSLQIVERLRRDEVLTGEIETIPPEGSLMPDTYKFERGTTRAQVVEIMSRAQERALAEIWARRAEGLPLETPDELVILASIVEKETGRADERPRVAGVFINRLRQGMRLQSDPTIVYGLVGGRGTLGRGILRTEIREPTPYNTYVIDGLPPTPIANPGRAAMEAVANPSRTNDLFFVADGTGGHAFSETYDEHRRAVSRWREIEASRGSGETDMVDPEDIPDEAPQSGALPGGALPGGALPGGAAPGSLPSGGVPGATPNAAALVPVRGTIDASEGTPLDPLANTTFDLTNTQVVPDLPAFGEDGAVTSSAAPASGVPLPPPRPSL</sequence>
<accession>A0A917Q523</accession>
<gene>
    <name evidence="7" type="primary">mltG</name>
    <name evidence="9" type="ORF">GCM10011322_12230</name>
</gene>
<dbReference type="RefSeq" id="WP_188910681.1">
    <property type="nucleotide sequence ID" value="NZ_BMMF01000003.1"/>
</dbReference>
<evidence type="ECO:0000256" key="4">
    <source>
        <dbReference type="ARBA" id="ARBA00023136"/>
    </source>
</evidence>
<protein>
    <recommendedName>
        <fullName evidence="7">Endolytic murein transglycosylase</fullName>
        <ecNumber evidence="7">4.2.2.29</ecNumber>
    </recommendedName>
    <alternativeName>
        <fullName evidence="7">Peptidoglycan lytic transglycosylase</fullName>
    </alternativeName>
    <alternativeName>
        <fullName evidence="7">Peptidoglycan polymerization terminase</fullName>
    </alternativeName>
</protein>
<feature type="region of interest" description="Disordered" evidence="8">
    <location>
        <begin position="381"/>
        <end position="435"/>
    </location>
</feature>
<evidence type="ECO:0000313" key="9">
    <source>
        <dbReference type="EMBL" id="GGK27240.1"/>
    </source>
</evidence>
<feature type="site" description="Important for catalytic activity" evidence="7">
    <location>
        <position position="265"/>
    </location>
</feature>
<feature type="compositionally biased region" description="Basic and acidic residues" evidence="8">
    <location>
        <begin position="1"/>
        <end position="14"/>
    </location>
</feature>
<dbReference type="EC" id="4.2.2.29" evidence="7"/>
<dbReference type="PANTHER" id="PTHR30518:SF2">
    <property type="entry name" value="ENDOLYTIC MUREIN TRANSGLYCOSYLASE"/>
    <property type="match status" value="1"/>
</dbReference>
<keyword evidence="6 7" id="KW-0961">Cell wall biogenesis/degradation</keyword>
<dbReference type="Proteomes" id="UP000600449">
    <property type="component" value="Unassembled WGS sequence"/>
</dbReference>
<dbReference type="HAMAP" id="MF_02065">
    <property type="entry name" value="MltG"/>
    <property type="match status" value="1"/>
</dbReference>
<dbReference type="PANTHER" id="PTHR30518">
    <property type="entry name" value="ENDOLYTIC MUREIN TRANSGLYCOSYLASE"/>
    <property type="match status" value="1"/>
</dbReference>
<evidence type="ECO:0000256" key="6">
    <source>
        <dbReference type="ARBA" id="ARBA00023316"/>
    </source>
</evidence>
<dbReference type="CDD" id="cd08010">
    <property type="entry name" value="MltG_like"/>
    <property type="match status" value="1"/>
</dbReference>
<comment type="similarity">
    <text evidence="7">Belongs to the transglycosylase MltG family.</text>
</comment>
<dbReference type="Gene3D" id="3.30.160.60">
    <property type="entry name" value="Classic Zinc Finger"/>
    <property type="match status" value="1"/>
</dbReference>
<reference evidence="9 10" key="1">
    <citation type="journal article" date="2014" name="Int. J. Syst. Evol. Microbiol.">
        <title>Complete genome sequence of Corynebacterium casei LMG S-19264T (=DSM 44701T), isolated from a smear-ripened cheese.</title>
        <authorList>
            <consortium name="US DOE Joint Genome Institute (JGI-PGF)"/>
            <person name="Walter F."/>
            <person name="Albersmeier A."/>
            <person name="Kalinowski J."/>
            <person name="Ruckert C."/>
        </authorList>
    </citation>
    <scope>NUCLEOTIDE SEQUENCE [LARGE SCALE GENOMIC DNA]</scope>
    <source>
        <strain evidence="9 10">CGMCC 1.9161</strain>
    </source>
</reference>
<feature type="region of interest" description="Disordered" evidence="8">
    <location>
        <begin position="1"/>
        <end position="60"/>
    </location>
</feature>
<dbReference type="GO" id="GO:0071555">
    <property type="term" value="P:cell wall organization"/>
    <property type="evidence" value="ECO:0007669"/>
    <property type="project" value="UniProtKB-KW"/>
</dbReference>
<keyword evidence="3 7" id="KW-1133">Transmembrane helix</keyword>
<dbReference type="GO" id="GO:0009252">
    <property type="term" value="P:peptidoglycan biosynthetic process"/>
    <property type="evidence" value="ECO:0007669"/>
    <property type="project" value="UniProtKB-UniRule"/>
</dbReference>
<evidence type="ECO:0000256" key="2">
    <source>
        <dbReference type="ARBA" id="ARBA00022692"/>
    </source>
</evidence>
<evidence type="ECO:0000256" key="8">
    <source>
        <dbReference type="SAM" id="MobiDB-lite"/>
    </source>
</evidence>
<dbReference type="AlphaFoldDB" id="A0A917Q523"/>
<feature type="transmembrane region" description="Helical" evidence="7">
    <location>
        <begin position="63"/>
        <end position="89"/>
    </location>
</feature>
<dbReference type="GO" id="GO:0008932">
    <property type="term" value="F:lytic endotransglycosylase activity"/>
    <property type="evidence" value="ECO:0007669"/>
    <property type="project" value="UniProtKB-UniRule"/>
</dbReference>
<dbReference type="Gene3D" id="3.30.1490.480">
    <property type="entry name" value="Endolytic murein transglycosylase"/>
    <property type="match status" value="1"/>
</dbReference>
<dbReference type="InterPro" id="IPR003770">
    <property type="entry name" value="MLTG-like"/>
</dbReference>
<keyword evidence="2 7" id="KW-0812">Transmembrane</keyword>
<comment type="catalytic activity">
    <reaction evidence="7">
        <text>a peptidoglycan chain = a peptidoglycan chain with N-acetyl-1,6-anhydromuramyl-[peptide] at the reducing end + a peptidoglycan chain with N-acetylglucosamine at the non-reducing end.</text>
        <dbReference type="EC" id="4.2.2.29"/>
    </reaction>
</comment>
<evidence type="ECO:0000256" key="3">
    <source>
        <dbReference type="ARBA" id="ARBA00022989"/>
    </source>
</evidence>
<evidence type="ECO:0000313" key="10">
    <source>
        <dbReference type="Proteomes" id="UP000600449"/>
    </source>
</evidence>
<dbReference type="GO" id="GO:0005886">
    <property type="term" value="C:plasma membrane"/>
    <property type="evidence" value="ECO:0007669"/>
    <property type="project" value="UniProtKB-SubCell"/>
</dbReference>
<keyword evidence="1 7" id="KW-1003">Cell membrane</keyword>
<name>A0A917Q523_9HYPH</name>
<evidence type="ECO:0000256" key="7">
    <source>
        <dbReference type="HAMAP-Rule" id="MF_02065"/>
    </source>
</evidence>
<proteinExistence type="inferred from homology"/>
<keyword evidence="5 7" id="KW-0456">Lyase</keyword>
<organism evidence="9 10">
    <name type="scientific">Salinarimonas ramus</name>
    <dbReference type="NCBI Taxonomy" id="690164"/>
    <lineage>
        <taxon>Bacteria</taxon>
        <taxon>Pseudomonadati</taxon>
        <taxon>Pseudomonadota</taxon>
        <taxon>Alphaproteobacteria</taxon>
        <taxon>Hyphomicrobiales</taxon>
        <taxon>Salinarimonadaceae</taxon>
        <taxon>Salinarimonas</taxon>
    </lineage>
</organism>
<comment type="caution">
    <text evidence="9">The sequence shown here is derived from an EMBL/GenBank/DDBJ whole genome shotgun (WGS) entry which is preliminary data.</text>
</comment>
<dbReference type="NCBIfam" id="TIGR00247">
    <property type="entry name" value="endolytic transglycosylase MltG"/>
    <property type="match status" value="1"/>
</dbReference>
<comment type="function">
    <text evidence="7">Functions as a peptidoglycan terminase that cleaves nascent peptidoglycan strands endolytically to terminate their elongation.</text>
</comment>
<dbReference type="Pfam" id="PF02618">
    <property type="entry name" value="YceG"/>
    <property type="match status" value="1"/>
</dbReference>
<keyword evidence="10" id="KW-1185">Reference proteome</keyword>
<keyword evidence="7" id="KW-0997">Cell inner membrane</keyword>
<keyword evidence="4 7" id="KW-0472">Membrane</keyword>
<evidence type="ECO:0000256" key="1">
    <source>
        <dbReference type="ARBA" id="ARBA00022475"/>
    </source>
</evidence>
<feature type="region of interest" description="Disordered" evidence="8">
    <location>
        <begin position="476"/>
        <end position="506"/>
    </location>
</feature>